<evidence type="ECO:0000313" key="3">
    <source>
        <dbReference type="Proteomes" id="UP001480595"/>
    </source>
</evidence>
<dbReference type="Gene3D" id="3.40.50.720">
    <property type="entry name" value="NAD(P)-binding Rossmann-like Domain"/>
    <property type="match status" value="1"/>
</dbReference>
<dbReference type="Proteomes" id="UP001480595">
    <property type="component" value="Unassembled WGS sequence"/>
</dbReference>
<name>A0ABR1TAV0_9PEZI</name>
<feature type="non-terminal residue" evidence="2">
    <location>
        <position position="1"/>
    </location>
</feature>
<dbReference type="SUPFAM" id="SSF51735">
    <property type="entry name" value="NAD(P)-binding Rossmann-fold domains"/>
    <property type="match status" value="1"/>
</dbReference>
<protein>
    <submittedName>
        <fullName evidence="2">Short chain dehydrogenase</fullName>
    </submittedName>
</protein>
<dbReference type="GeneID" id="92097031"/>
<accession>A0ABR1TAV0</accession>
<gene>
    <name evidence="2" type="ORF">PG994_012559</name>
</gene>
<evidence type="ECO:0000313" key="2">
    <source>
        <dbReference type="EMBL" id="KAK8043721.1"/>
    </source>
</evidence>
<dbReference type="RefSeq" id="XP_066710116.1">
    <property type="nucleotide sequence ID" value="XM_066863968.1"/>
</dbReference>
<feature type="region of interest" description="Disordered" evidence="1">
    <location>
        <begin position="186"/>
        <end position="206"/>
    </location>
</feature>
<proteinExistence type="predicted"/>
<keyword evidence="3" id="KW-1185">Reference proteome</keyword>
<dbReference type="InterPro" id="IPR036291">
    <property type="entry name" value="NAD(P)-bd_dom_sf"/>
</dbReference>
<sequence>PHFLRKSLVRHRGGDGDPAAQKDASLVLVGSIASLGEFPGLFQYSATKQGIMGLFRSTKNLLLRPRASVSMRCCLTRLVSSPQTPNSYGCRYGALSSHNLSLGTKMVAGIIAMYEADGLPSNEPEDVADTFLHTLSSRINGEALYVTGAKTYEVEKSLTRVKGKWLGEALYDELLACQRALGSGDNWTNEKAKEANEYGNGTAKSS</sequence>
<comment type="caution">
    <text evidence="2">The sequence shown here is derived from an EMBL/GenBank/DDBJ whole genome shotgun (WGS) entry which is preliminary data.</text>
</comment>
<dbReference type="EMBL" id="JAQQWL010000012">
    <property type="protein sequence ID" value="KAK8043721.1"/>
    <property type="molecule type" value="Genomic_DNA"/>
</dbReference>
<organism evidence="2 3">
    <name type="scientific">Apiospora phragmitis</name>
    <dbReference type="NCBI Taxonomy" id="2905665"/>
    <lineage>
        <taxon>Eukaryota</taxon>
        <taxon>Fungi</taxon>
        <taxon>Dikarya</taxon>
        <taxon>Ascomycota</taxon>
        <taxon>Pezizomycotina</taxon>
        <taxon>Sordariomycetes</taxon>
        <taxon>Xylariomycetidae</taxon>
        <taxon>Amphisphaeriales</taxon>
        <taxon>Apiosporaceae</taxon>
        <taxon>Apiospora</taxon>
    </lineage>
</organism>
<reference evidence="2 3" key="1">
    <citation type="submission" date="2023-01" db="EMBL/GenBank/DDBJ databases">
        <title>Analysis of 21 Apiospora genomes using comparative genomics revels a genus with tremendous synthesis potential of carbohydrate active enzymes and secondary metabolites.</title>
        <authorList>
            <person name="Sorensen T."/>
        </authorList>
    </citation>
    <scope>NUCLEOTIDE SEQUENCE [LARGE SCALE GENOMIC DNA]</scope>
    <source>
        <strain evidence="2 3">CBS 135458</strain>
    </source>
</reference>
<evidence type="ECO:0000256" key="1">
    <source>
        <dbReference type="SAM" id="MobiDB-lite"/>
    </source>
</evidence>